<dbReference type="SUPFAM" id="SSF54373">
    <property type="entry name" value="FAD-linked reductases, C-terminal domain"/>
    <property type="match status" value="1"/>
</dbReference>
<dbReference type="PROSITE" id="PS00623">
    <property type="entry name" value="GMC_OXRED_1"/>
    <property type="match status" value="1"/>
</dbReference>
<evidence type="ECO:0000259" key="11">
    <source>
        <dbReference type="PROSITE" id="PS00624"/>
    </source>
</evidence>
<keyword evidence="5 9" id="KW-0274">FAD</keyword>
<dbReference type="InterPro" id="IPR012132">
    <property type="entry name" value="GMC_OxRdtase"/>
</dbReference>
<dbReference type="InterPro" id="IPR007867">
    <property type="entry name" value="GMC_OxRtase_C"/>
</dbReference>
<evidence type="ECO:0000256" key="4">
    <source>
        <dbReference type="ARBA" id="ARBA00022729"/>
    </source>
</evidence>
<reference evidence="13" key="1">
    <citation type="journal article" date="2014" name="Proc. Natl. Acad. Sci. U.S.A.">
        <title>Extensive sampling of basidiomycete genomes demonstrates inadequacy of the white-rot/brown-rot paradigm for wood decay fungi.</title>
        <authorList>
            <person name="Riley R."/>
            <person name="Salamov A.A."/>
            <person name="Brown D.W."/>
            <person name="Nagy L.G."/>
            <person name="Floudas D."/>
            <person name="Held B.W."/>
            <person name="Levasseur A."/>
            <person name="Lombard V."/>
            <person name="Morin E."/>
            <person name="Otillar R."/>
            <person name="Lindquist E.A."/>
            <person name="Sun H."/>
            <person name="LaButti K.M."/>
            <person name="Schmutz J."/>
            <person name="Jabbour D."/>
            <person name="Luo H."/>
            <person name="Baker S.E."/>
            <person name="Pisabarro A.G."/>
            <person name="Walton J.D."/>
            <person name="Blanchette R.A."/>
            <person name="Henrissat B."/>
            <person name="Martin F."/>
            <person name="Cullen D."/>
            <person name="Hibbett D.S."/>
            <person name="Grigoriev I.V."/>
        </authorList>
    </citation>
    <scope>NUCLEOTIDE SEQUENCE [LARGE SCALE GENOMIC DNA]</scope>
    <source>
        <strain evidence="13">MUCL 33604</strain>
    </source>
</reference>
<dbReference type="HOGENOM" id="CLU_002865_6_0_1"/>
<dbReference type="Pfam" id="PF05199">
    <property type="entry name" value="GMC_oxred_C"/>
    <property type="match status" value="1"/>
</dbReference>
<feature type="domain" description="Glucose-methanol-choline oxidoreductase N-terminal" evidence="11">
    <location>
        <begin position="285"/>
        <end position="299"/>
    </location>
</feature>
<dbReference type="PROSITE" id="PS00624">
    <property type="entry name" value="GMC_OXRED_2"/>
    <property type="match status" value="1"/>
</dbReference>
<dbReference type="STRING" id="933084.A0A067PZT3"/>
<evidence type="ECO:0000313" key="12">
    <source>
        <dbReference type="EMBL" id="KDQ60229.1"/>
    </source>
</evidence>
<evidence type="ECO:0000256" key="2">
    <source>
        <dbReference type="ARBA" id="ARBA00010790"/>
    </source>
</evidence>
<keyword evidence="7" id="KW-0325">Glycoprotein</keyword>
<dbReference type="AlphaFoldDB" id="A0A067PZT3"/>
<evidence type="ECO:0000256" key="5">
    <source>
        <dbReference type="ARBA" id="ARBA00022827"/>
    </source>
</evidence>
<dbReference type="Pfam" id="PF00732">
    <property type="entry name" value="GMC_oxred_N"/>
    <property type="match status" value="1"/>
</dbReference>
<accession>A0A067PZT3</accession>
<evidence type="ECO:0000256" key="9">
    <source>
        <dbReference type="RuleBase" id="RU003968"/>
    </source>
</evidence>
<evidence type="ECO:0000256" key="6">
    <source>
        <dbReference type="ARBA" id="ARBA00023002"/>
    </source>
</evidence>
<dbReference type="InterPro" id="IPR036188">
    <property type="entry name" value="FAD/NAD-bd_sf"/>
</dbReference>
<dbReference type="EMBL" id="KL197714">
    <property type="protein sequence ID" value="KDQ60229.1"/>
    <property type="molecule type" value="Genomic_DNA"/>
</dbReference>
<dbReference type="PANTHER" id="PTHR11552:SF201">
    <property type="entry name" value="GLUCOSE-METHANOL-CHOLINE OXIDOREDUCTASE N-TERMINAL DOMAIN-CONTAINING PROTEIN"/>
    <property type="match status" value="1"/>
</dbReference>
<proteinExistence type="inferred from homology"/>
<evidence type="ECO:0000313" key="13">
    <source>
        <dbReference type="Proteomes" id="UP000027265"/>
    </source>
</evidence>
<name>A0A067PZT3_9AGAM</name>
<feature type="active site" description="Proton donor" evidence="8">
    <location>
        <position position="544"/>
    </location>
</feature>
<evidence type="ECO:0000259" key="10">
    <source>
        <dbReference type="PROSITE" id="PS00623"/>
    </source>
</evidence>
<comment type="cofactor">
    <cofactor evidence="1">
        <name>FAD</name>
        <dbReference type="ChEBI" id="CHEBI:57692"/>
    </cofactor>
</comment>
<dbReference type="SUPFAM" id="SSF51905">
    <property type="entry name" value="FAD/NAD(P)-binding domain"/>
    <property type="match status" value="1"/>
</dbReference>
<dbReference type="GO" id="GO:0050660">
    <property type="term" value="F:flavin adenine dinucleotide binding"/>
    <property type="evidence" value="ECO:0007669"/>
    <property type="project" value="InterPro"/>
</dbReference>
<evidence type="ECO:0000256" key="3">
    <source>
        <dbReference type="ARBA" id="ARBA00022630"/>
    </source>
</evidence>
<organism evidence="12 13">
    <name type="scientific">Jaapia argillacea MUCL 33604</name>
    <dbReference type="NCBI Taxonomy" id="933084"/>
    <lineage>
        <taxon>Eukaryota</taxon>
        <taxon>Fungi</taxon>
        <taxon>Dikarya</taxon>
        <taxon>Basidiomycota</taxon>
        <taxon>Agaricomycotina</taxon>
        <taxon>Agaricomycetes</taxon>
        <taxon>Agaricomycetidae</taxon>
        <taxon>Jaapiales</taxon>
        <taxon>Jaapiaceae</taxon>
        <taxon>Jaapia</taxon>
    </lineage>
</organism>
<sequence length="607" mass="66303">MAAQTAKLEDVADKSFDYVIVGGGTAGLCLAARLTEDPSISVVVLESGDANLNDPALLRPASYGAHFGNENYDWAFKTTAQVHCKGNQFLWQRGKGLGGSSAINFLCWTKPPADEIDDWERLGNPGWNWENYDKFSKRTEKFVYPTPEIQAKHNLKLSDWRCGSEGTLLTAFPAKIPAAELDLQQTLIKLGIPVAEAPLDGSPQGVYFAPNTLDPKTATRTYATTAFYLPNASRSNLNILVRAHASKLITSKSLGGSVTASGVQFFYGKKECVVKAKKEVLLCAGALKSPQILELSGIGSQSLLQRLRIPSEIDLPGVGENIQEHVFTGITFELKDDASFETLDILRDPKVATEHLELHAAGKGEGLFNMGIIGFAFASLNLLSDSASSIHHAAQILYSQKGQPKNAVEEGIKEQWKIQVERLEKGGPGCELISFPGFLSYPNPPQEGKKYISVLVAMNHFFSRGTIHSISKDAKIDPAFDPHYFEEEIDLKTFIESVKFVRNKVANTAPFKNLIVQEVNPGPAVESDEQIGDWLKKYMTTTYHTAGSCSMLPREKGGVVDPRLKVYGTSNVRVVDMSIVPLHFAAHTQATAYAIAEQAADIIQGKL</sequence>
<dbReference type="Gene3D" id="3.50.50.60">
    <property type="entry name" value="FAD/NAD(P)-binding domain"/>
    <property type="match status" value="1"/>
</dbReference>
<evidence type="ECO:0000256" key="1">
    <source>
        <dbReference type="ARBA" id="ARBA00001974"/>
    </source>
</evidence>
<evidence type="ECO:0000256" key="8">
    <source>
        <dbReference type="PIRSR" id="PIRSR000137-1"/>
    </source>
</evidence>
<gene>
    <name evidence="12" type="ORF">JAAARDRAFT_32603</name>
</gene>
<protein>
    <submittedName>
        <fullName evidence="12">GMC oxidoreductase</fullName>
    </submittedName>
</protein>
<dbReference type="PANTHER" id="PTHR11552">
    <property type="entry name" value="GLUCOSE-METHANOL-CHOLINE GMC OXIDOREDUCTASE"/>
    <property type="match status" value="1"/>
</dbReference>
<dbReference type="Proteomes" id="UP000027265">
    <property type="component" value="Unassembled WGS sequence"/>
</dbReference>
<keyword evidence="13" id="KW-1185">Reference proteome</keyword>
<dbReference type="InParanoid" id="A0A067PZT3"/>
<dbReference type="GO" id="GO:0016614">
    <property type="term" value="F:oxidoreductase activity, acting on CH-OH group of donors"/>
    <property type="evidence" value="ECO:0007669"/>
    <property type="project" value="InterPro"/>
</dbReference>
<comment type="similarity">
    <text evidence="2 9">Belongs to the GMC oxidoreductase family.</text>
</comment>
<dbReference type="InterPro" id="IPR000172">
    <property type="entry name" value="GMC_OxRdtase_N"/>
</dbReference>
<dbReference type="PIRSF" id="PIRSF000137">
    <property type="entry name" value="Alcohol_oxidase"/>
    <property type="match status" value="1"/>
</dbReference>
<feature type="domain" description="Glucose-methanol-choline oxidoreductase N-terminal" evidence="10">
    <location>
        <begin position="94"/>
        <end position="117"/>
    </location>
</feature>
<dbReference type="Gene3D" id="3.30.560.10">
    <property type="entry name" value="Glucose Oxidase, domain 3"/>
    <property type="match status" value="1"/>
</dbReference>
<dbReference type="OrthoDB" id="269227at2759"/>
<evidence type="ECO:0000256" key="7">
    <source>
        <dbReference type="ARBA" id="ARBA00023180"/>
    </source>
</evidence>
<feature type="active site" description="Proton acceptor" evidence="8">
    <location>
        <position position="587"/>
    </location>
</feature>
<keyword evidence="6" id="KW-0560">Oxidoreductase</keyword>
<keyword evidence="3 9" id="KW-0285">Flavoprotein</keyword>
<keyword evidence="4" id="KW-0732">Signal</keyword>